<dbReference type="RefSeq" id="WP_144848964.1">
    <property type="nucleotide sequence ID" value="NZ_VMRJ01000003.1"/>
</dbReference>
<proteinExistence type="predicted"/>
<dbReference type="AlphaFoldDB" id="A0A558BW39"/>
<gene>
    <name evidence="1" type="ORF">FNT36_14440</name>
</gene>
<protein>
    <recommendedName>
        <fullName evidence="3">PD-(D/E)XK endonuclease-like domain-containing protein</fullName>
    </recommendedName>
</protein>
<reference evidence="1 2" key="1">
    <citation type="submission" date="2019-07" db="EMBL/GenBank/DDBJ databases">
        <title>Hymenobacter sp. straun FUR1 Genome sequencing and assembly.</title>
        <authorList>
            <person name="Chhetri G."/>
        </authorList>
    </citation>
    <scope>NUCLEOTIDE SEQUENCE [LARGE SCALE GENOMIC DNA]</scope>
    <source>
        <strain evidence="1 2">Fur1</strain>
    </source>
</reference>
<dbReference type="Gene3D" id="3.90.320.10">
    <property type="match status" value="1"/>
</dbReference>
<evidence type="ECO:0008006" key="3">
    <source>
        <dbReference type="Google" id="ProtNLM"/>
    </source>
</evidence>
<evidence type="ECO:0000313" key="2">
    <source>
        <dbReference type="Proteomes" id="UP000317624"/>
    </source>
</evidence>
<accession>A0A558BW39</accession>
<sequence>MIPTWIYERLQLFADPRLRFNADLHEYHLDERQLTSWSTWIKQYKETFDAQAQAPRTAAKRGLTVEQVLAEWERSNWVGTKTHEYIEAYYQDINASCEHDKEVLLRCQKFLALHQGRLQDFLPVAQELRVFHEPTGLCGTLDFLGWHVPTQQLYVLDWKTNKAINSDRDTIWRMMWGPFQDLADHEHNTYSLQISLYRVLLEEAGIPTGGGAIVHLPPGRLPAQVYQAIDYRSRLRDVIF</sequence>
<dbReference type="EMBL" id="VMRJ01000003">
    <property type="protein sequence ID" value="TVT40663.1"/>
    <property type="molecule type" value="Genomic_DNA"/>
</dbReference>
<comment type="caution">
    <text evidence="1">The sequence shown here is derived from an EMBL/GenBank/DDBJ whole genome shotgun (WGS) entry which is preliminary data.</text>
</comment>
<dbReference type="SUPFAM" id="SSF52980">
    <property type="entry name" value="Restriction endonuclease-like"/>
    <property type="match status" value="1"/>
</dbReference>
<dbReference type="InterPro" id="IPR011335">
    <property type="entry name" value="Restrct_endonuc-II-like"/>
</dbReference>
<name>A0A558BW39_9BACT</name>
<organism evidence="1 2">
    <name type="scientific">Hymenobacter setariae</name>
    <dbReference type="NCBI Taxonomy" id="2594794"/>
    <lineage>
        <taxon>Bacteria</taxon>
        <taxon>Pseudomonadati</taxon>
        <taxon>Bacteroidota</taxon>
        <taxon>Cytophagia</taxon>
        <taxon>Cytophagales</taxon>
        <taxon>Hymenobacteraceae</taxon>
        <taxon>Hymenobacter</taxon>
    </lineage>
</organism>
<keyword evidence="2" id="KW-1185">Reference proteome</keyword>
<dbReference type="OrthoDB" id="884899at2"/>
<dbReference type="InterPro" id="IPR011604">
    <property type="entry name" value="PDDEXK-like_dom_sf"/>
</dbReference>
<dbReference type="Proteomes" id="UP000317624">
    <property type="component" value="Unassembled WGS sequence"/>
</dbReference>
<evidence type="ECO:0000313" key="1">
    <source>
        <dbReference type="EMBL" id="TVT40663.1"/>
    </source>
</evidence>